<accession>A0ABR3B7I9</accession>
<dbReference type="InterPro" id="IPR011330">
    <property type="entry name" value="Glyco_hydro/deAcase_b/a-brl"/>
</dbReference>
<keyword evidence="5" id="KW-1185">Reference proteome</keyword>
<evidence type="ECO:0000256" key="1">
    <source>
        <dbReference type="SAM" id="Phobius"/>
    </source>
</evidence>
<feature type="domain" description="NodB homology" evidence="3">
    <location>
        <begin position="150"/>
        <end position="356"/>
    </location>
</feature>
<dbReference type="InterPro" id="IPR002509">
    <property type="entry name" value="NODB_dom"/>
</dbReference>
<name>A0ABR3B7I9_PHYBL</name>
<protein>
    <recommendedName>
        <fullName evidence="3">NodB homology domain-containing protein</fullName>
    </recommendedName>
</protein>
<feature type="transmembrane region" description="Helical" evidence="1">
    <location>
        <begin position="438"/>
        <end position="457"/>
    </location>
</feature>
<dbReference type="Proteomes" id="UP001448207">
    <property type="component" value="Unassembled WGS sequence"/>
</dbReference>
<evidence type="ECO:0000259" key="3">
    <source>
        <dbReference type="PROSITE" id="PS51677"/>
    </source>
</evidence>
<dbReference type="PROSITE" id="PS51677">
    <property type="entry name" value="NODB"/>
    <property type="match status" value="1"/>
</dbReference>
<feature type="chain" id="PRO_5045870548" description="NodB homology domain-containing protein" evidence="2">
    <location>
        <begin position="19"/>
        <end position="458"/>
    </location>
</feature>
<dbReference type="Gene3D" id="3.20.20.370">
    <property type="entry name" value="Glycoside hydrolase/deacetylase"/>
    <property type="match status" value="1"/>
</dbReference>
<keyword evidence="1" id="KW-0812">Transmembrane</keyword>
<feature type="signal peptide" evidence="2">
    <location>
        <begin position="1"/>
        <end position="18"/>
    </location>
</feature>
<keyword evidence="2" id="KW-0732">Signal</keyword>
<evidence type="ECO:0000256" key="2">
    <source>
        <dbReference type="SAM" id="SignalP"/>
    </source>
</evidence>
<dbReference type="EMBL" id="JBCLYO010000003">
    <property type="protein sequence ID" value="KAL0092039.1"/>
    <property type="molecule type" value="Genomic_DNA"/>
</dbReference>
<keyword evidence="1" id="KW-1133">Transmembrane helix</keyword>
<organism evidence="4 5">
    <name type="scientific">Phycomyces blakesleeanus</name>
    <dbReference type="NCBI Taxonomy" id="4837"/>
    <lineage>
        <taxon>Eukaryota</taxon>
        <taxon>Fungi</taxon>
        <taxon>Fungi incertae sedis</taxon>
        <taxon>Mucoromycota</taxon>
        <taxon>Mucoromycotina</taxon>
        <taxon>Mucoromycetes</taxon>
        <taxon>Mucorales</taxon>
        <taxon>Phycomycetaceae</taxon>
        <taxon>Phycomyces</taxon>
    </lineage>
</organism>
<evidence type="ECO:0000313" key="5">
    <source>
        <dbReference type="Proteomes" id="UP001448207"/>
    </source>
</evidence>
<proteinExistence type="predicted"/>
<dbReference type="SUPFAM" id="SSF88713">
    <property type="entry name" value="Glycoside hydrolase/deacetylase"/>
    <property type="match status" value="1"/>
</dbReference>
<dbReference type="PANTHER" id="PTHR10587:SF98">
    <property type="entry name" value="CHITIN DEACETYLASE"/>
    <property type="match status" value="1"/>
</dbReference>
<reference evidence="4 5" key="1">
    <citation type="submission" date="2024-04" db="EMBL/GenBank/DDBJ databases">
        <title>Symmetric and asymmetric DNA N6-adenine methylation regulates different biological responses in Mucorales.</title>
        <authorList>
            <consortium name="Lawrence Berkeley National Laboratory"/>
            <person name="Lax C."/>
            <person name="Mondo S.J."/>
            <person name="Osorio-Concepcion M."/>
            <person name="Muszewska A."/>
            <person name="Corrochano-Luque M."/>
            <person name="Gutierrez G."/>
            <person name="Riley R."/>
            <person name="Lipzen A."/>
            <person name="Guo J."/>
            <person name="Hundley H."/>
            <person name="Amirebrahimi M."/>
            <person name="Ng V."/>
            <person name="Lorenzo-Gutierrez D."/>
            <person name="Binder U."/>
            <person name="Yang J."/>
            <person name="Song Y."/>
            <person name="Canovas D."/>
            <person name="Navarro E."/>
            <person name="Freitag M."/>
            <person name="Gabaldon T."/>
            <person name="Grigoriev I.V."/>
            <person name="Corrochano L.M."/>
            <person name="Nicolas F.E."/>
            <person name="Garre V."/>
        </authorList>
    </citation>
    <scope>NUCLEOTIDE SEQUENCE [LARGE SCALE GENOMIC DNA]</scope>
    <source>
        <strain evidence="4 5">L51</strain>
    </source>
</reference>
<gene>
    <name evidence="4" type="ORF">J3Q64DRAFT_1726697</name>
</gene>
<dbReference type="Pfam" id="PF01522">
    <property type="entry name" value="Polysacc_deac_1"/>
    <property type="match status" value="1"/>
</dbReference>
<dbReference type="PANTHER" id="PTHR10587">
    <property type="entry name" value="GLYCOSYL TRANSFERASE-RELATED"/>
    <property type="match status" value="1"/>
</dbReference>
<comment type="caution">
    <text evidence="4">The sequence shown here is derived from an EMBL/GenBank/DDBJ whole genome shotgun (WGS) entry which is preliminary data.</text>
</comment>
<sequence length="458" mass="51626">MLSNIIALCVLFTSTVVSQDSTSPNAPSPAQASPAYLSDIPIPQGVVLEYPRDEDVQWGDLPPIPDIDLSGYPARGELPSTDNPEVQNAMNYIDWTYVPLVDPREVVNWVVDTSQYDIASDPYCWWSASICKRPKLEYLPEDIYYCPNAGDWGLNYDDGPFKLLDRDHPDREWEQPRFYNSLVKYNKQKATLFFVGANVVSFPEAAQRALNDGHTICSHTWSHPYMTSLTNEQVVAQFYWTQKAIKQVLGITPKCWRPPFGDVDDRVRAIAWQMGMRTILWDQDSNDWNMPGTAGLGHISPDTVNGFFQAWVDKRVSGNDNEHGHITLQHENSNSTVAMSEKWLPELQSVFNVIPIHQCINDPSPYWEESFIYPTLDNPFPDQLELSANNNNQTKTQVTRDLSDGPNAAIRIGANTDADAVLNIVQETSVHTSDASFLPFYTSTLVCIMIMVITILIA</sequence>
<keyword evidence="1" id="KW-0472">Membrane</keyword>
<dbReference type="InterPro" id="IPR050248">
    <property type="entry name" value="Polysacc_deacetylase_ArnD"/>
</dbReference>
<evidence type="ECO:0000313" key="4">
    <source>
        <dbReference type="EMBL" id="KAL0092039.1"/>
    </source>
</evidence>